<protein>
    <submittedName>
        <fullName evidence="3">Glycosyl transferase, group 1 family protein</fullName>
        <ecNumber evidence="3">2.4.1.-</ecNumber>
    </submittedName>
</protein>
<dbReference type="InterPro" id="IPR028098">
    <property type="entry name" value="Glyco_trans_4-like_N"/>
</dbReference>
<keyword evidence="3" id="KW-0808">Transferase</keyword>
<sequence length="349" mass="39884">MVIVHVITAFGIGGAEKLLLNVANKQAENNKVHIIYLKKIHDLSPFLKKEISITYIPLSPLTVIKLRQYYKKVNAKIIHTHLSHADILGIIASLGFKAKVFCTMHNIYFKKNKIDSFLFFVYTILFKLKKTHVISISKSVKNHVISTLKQSKSRSFLLYNAIPSYKKELVKEENTTIQLLFVGRLVKQKSVSTLLKAIAILKKTDLKLTIVGDGNLRTYLEALAEKLNIKDKVYFVGQQKNIDSYFYNADVFILPSIWEGFGIVILEAFRAKLAIISSNIEGPAELIQHQKNGLLFTPKNDKELSEKLKELIDNPELRNKIAIKGYNTFTEKYHIDNYVKQLEKLYVNG</sequence>
<dbReference type="Proteomes" id="UP000215214">
    <property type="component" value="Chromosome TJEJU"/>
</dbReference>
<dbReference type="EC" id="2.4.1.-" evidence="3"/>
<keyword evidence="3" id="KW-0328">Glycosyltransferase</keyword>
<gene>
    <name evidence="3" type="ORF">TJEJU_4079</name>
</gene>
<reference evidence="3 4" key="1">
    <citation type="submission" date="2017-07" db="EMBL/GenBank/DDBJ databases">
        <authorList>
            <person name="Sun Z.S."/>
            <person name="Albrecht U."/>
            <person name="Echele G."/>
            <person name="Lee C.C."/>
        </authorList>
    </citation>
    <scope>NUCLEOTIDE SEQUENCE [LARGE SCALE GENOMIC DNA]</scope>
    <source>
        <strain evidence="4">type strain: KCTC 22618</strain>
    </source>
</reference>
<dbReference type="GO" id="GO:0016757">
    <property type="term" value="F:glycosyltransferase activity"/>
    <property type="evidence" value="ECO:0007669"/>
    <property type="project" value="UniProtKB-KW"/>
</dbReference>
<evidence type="ECO:0000259" key="2">
    <source>
        <dbReference type="Pfam" id="PF13439"/>
    </source>
</evidence>
<dbReference type="PANTHER" id="PTHR12526">
    <property type="entry name" value="GLYCOSYLTRANSFERASE"/>
    <property type="match status" value="1"/>
</dbReference>
<organism evidence="3 4">
    <name type="scientific">Tenacibaculum jejuense</name>
    <dbReference type="NCBI Taxonomy" id="584609"/>
    <lineage>
        <taxon>Bacteria</taxon>
        <taxon>Pseudomonadati</taxon>
        <taxon>Bacteroidota</taxon>
        <taxon>Flavobacteriia</taxon>
        <taxon>Flavobacteriales</taxon>
        <taxon>Flavobacteriaceae</taxon>
        <taxon>Tenacibaculum</taxon>
    </lineage>
</organism>
<dbReference type="Gene3D" id="3.40.50.2000">
    <property type="entry name" value="Glycogen Phosphorylase B"/>
    <property type="match status" value="2"/>
</dbReference>
<dbReference type="OrthoDB" id="9811239at2"/>
<dbReference type="Pfam" id="PF13439">
    <property type="entry name" value="Glyco_transf_4"/>
    <property type="match status" value="1"/>
</dbReference>
<evidence type="ECO:0000259" key="1">
    <source>
        <dbReference type="Pfam" id="PF00534"/>
    </source>
</evidence>
<dbReference type="EMBL" id="LT899436">
    <property type="protein sequence ID" value="SNR17701.1"/>
    <property type="molecule type" value="Genomic_DNA"/>
</dbReference>
<dbReference type="SUPFAM" id="SSF53756">
    <property type="entry name" value="UDP-Glycosyltransferase/glycogen phosphorylase"/>
    <property type="match status" value="1"/>
</dbReference>
<dbReference type="AlphaFoldDB" id="A0A238UEW4"/>
<dbReference type="Pfam" id="PF00534">
    <property type="entry name" value="Glycos_transf_1"/>
    <property type="match status" value="1"/>
</dbReference>
<keyword evidence="4" id="KW-1185">Reference proteome</keyword>
<feature type="domain" description="Glycosyltransferase subfamily 4-like N-terminal" evidence="2">
    <location>
        <begin position="12"/>
        <end position="162"/>
    </location>
</feature>
<dbReference type="CDD" id="cd03801">
    <property type="entry name" value="GT4_PimA-like"/>
    <property type="match status" value="1"/>
</dbReference>
<proteinExistence type="predicted"/>
<accession>A0A238UEW4</accession>
<evidence type="ECO:0000313" key="3">
    <source>
        <dbReference type="EMBL" id="SNR17701.1"/>
    </source>
</evidence>
<feature type="domain" description="Glycosyl transferase family 1" evidence="1">
    <location>
        <begin position="173"/>
        <end position="327"/>
    </location>
</feature>
<dbReference type="RefSeq" id="WP_095074889.1">
    <property type="nucleotide sequence ID" value="NZ_LT899436.1"/>
</dbReference>
<evidence type="ECO:0000313" key="4">
    <source>
        <dbReference type="Proteomes" id="UP000215214"/>
    </source>
</evidence>
<name>A0A238UEW4_9FLAO</name>
<dbReference type="PANTHER" id="PTHR12526:SF634">
    <property type="entry name" value="BLL3361 PROTEIN"/>
    <property type="match status" value="1"/>
</dbReference>
<dbReference type="KEGG" id="tje:TJEJU_4079"/>
<dbReference type="InterPro" id="IPR001296">
    <property type="entry name" value="Glyco_trans_1"/>
</dbReference>